<dbReference type="AlphaFoldDB" id="A0A4Q1AP73"/>
<dbReference type="PANTHER" id="PTHR42741">
    <property type="entry name" value="NITROREDUCTASE FAMILY PROTEIN"/>
    <property type="match status" value="1"/>
</dbReference>
<dbReference type="EMBL" id="PDKK01000001">
    <property type="protein sequence ID" value="RXK08408.1"/>
    <property type="molecule type" value="Genomic_DNA"/>
</dbReference>
<proteinExistence type="predicted"/>
<comment type="caution">
    <text evidence="2">The sequence shown here is derived from an EMBL/GenBank/DDBJ whole genome shotgun (WGS) entry which is preliminary data.</text>
</comment>
<organism evidence="2 3">
    <name type="scientific">Halarcobacter ebronensis</name>
    <dbReference type="NCBI Taxonomy" id="1462615"/>
    <lineage>
        <taxon>Bacteria</taxon>
        <taxon>Pseudomonadati</taxon>
        <taxon>Campylobacterota</taxon>
        <taxon>Epsilonproteobacteria</taxon>
        <taxon>Campylobacterales</taxon>
        <taxon>Arcobacteraceae</taxon>
        <taxon>Halarcobacter</taxon>
    </lineage>
</organism>
<dbReference type="PANTHER" id="PTHR42741:SF3">
    <property type="entry name" value="NITROREDUCTASE FAMILY PROTEIN"/>
    <property type="match status" value="1"/>
</dbReference>
<name>A0A4Q1AP73_9BACT</name>
<protein>
    <recommendedName>
        <fullName evidence="1">Nitroreductase domain-containing protein</fullName>
    </recommendedName>
</protein>
<dbReference type="SUPFAM" id="SSF55469">
    <property type="entry name" value="FMN-dependent nitroreductase-like"/>
    <property type="match status" value="1"/>
</dbReference>
<dbReference type="OrthoDB" id="9801593at2"/>
<evidence type="ECO:0000313" key="2">
    <source>
        <dbReference type="EMBL" id="RXK08408.1"/>
    </source>
</evidence>
<evidence type="ECO:0000313" key="3">
    <source>
        <dbReference type="Proteomes" id="UP000289758"/>
    </source>
</evidence>
<feature type="domain" description="Nitroreductase" evidence="1">
    <location>
        <begin position="268"/>
        <end position="416"/>
    </location>
</feature>
<dbReference type="Proteomes" id="UP000289758">
    <property type="component" value="Unassembled WGS sequence"/>
</dbReference>
<dbReference type="RefSeq" id="WP_129085979.1">
    <property type="nucleotide sequence ID" value="NZ_CP053836.1"/>
</dbReference>
<dbReference type="InterPro" id="IPR000415">
    <property type="entry name" value="Nitroreductase-like"/>
</dbReference>
<evidence type="ECO:0000259" key="1">
    <source>
        <dbReference type="Pfam" id="PF00881"/>
    </source>
</evidence>
<sequence>MQQFQQKTDITIKNSFLQTQFIDWRTQPKSFKTYPKFFRRYHLDEFEELKFIKDFGKITDKKVYGNEEVVLRVTPSAGGLYPCEIYIQIRGIKNLLSGVYHYEPLNDSLTLIHELSNDGLEYYFETDSKKFIFLISNVYFRTSWKYENRAIRYLLLDTGHQLGAICSALKKEAIPFDFSFNFNKKRLNEAFGFEEQEFFQGAILVDNGKDTKYQNLRERLVTVSSTDYFIKNPFLEEFSKLLENLIFDEIKPLHLLDDMDKKCIQRSIDKRRSIRAFEKKPITKEEFDFLTKDIFERSKSLGIEVFFINNNVKNLELGVYKNVNLISKGDFKGLSTRLAFNQKLGESSCFTLIFTSKKESNLFQDYIISGFLAHIINLRATSLDIGCSGIGAFFDDECQRNLKTTNNILYLQAVGR</sequence>
<accession>A0A4Q1AP73</accession>
<dbReference type="Gene3D" id="3.40.109.10">
    <property type="entry name" value="NADH Oxidase"/>
    <property type="match status" value="2"/>
</dbReference>
<reference evidence="2 3" key="1">
    <citation type="submission" date="2017-10" db="EMBL/GenBank/DDBJ databases">
        <title>Genomics of the genus Arcobacter.</title>
        <authorList>
            <person name="Perez-Cataluna A."/>
            <person name="Figueras M.J."/>
        </authorList>
    </citation>
    <scope>NUCLEOTIDE SEQUENCE [LARGE SCALE GENOMIC DNA]</scope>
    <source>
        <strain evidence="2 3">CECT 8441</strain>
    </source>
</reference>
<dbReference type="InterPro" id="IPR029479">
    <property type="entry name" value="Nitroreductase"/>
</dbReference>
<dbReference type="CDD" id="cd02142">
    <property type="entry name" value="McbC_SagB-like_oxidoreductase"/>
    <property type="match status" value="1"/>
</dbReference>
<gene>
    <name evidence="2" type="ORF">CRV07_00975</name>
</gene>
<keyword evidence="3" id="KW-1185">Reference proteome</keyword>
<dbReference type="GO" id="GO:0016491">
    <property type="term" value="F:oxidoreductase activity"/>
    <property type="evidence" value="ECO:0007669"/>
    <property type="project" value="InterPro"/>
</dbReference>
<dbReference type="Pfam" id="PF00881">
    <property type="entry name" value="Nitroreductase"/>
    <property type="match status" value="1"/>
</dbReference>